<dbReference type="WBParaSite" id="GPLIN_000731700">
    <property type="protein sequence ID" value="GPLIN_000731700"/>
    <property type="gene ID" value="GPLIN_000731700"/>
</dbReference>
<protein>
    <submittedName>
        <fullName evidence="2">4Fe-4S ferredoxin-type domain-containing protein</fullName>
    </submittedName>
</protein>
<accession>A0A183C373</accession>
<dbReference type="PANTHER" id="PTHR11615">
    <property type="entry name" value="NITRATE, FORMATE, IRON DEHYDROGENASE"/>
    <property type="match status" value="1"/>
</dbReference>
<dbReference type="Proteomes" id="UP000050741">
    <property type="component" value="Unassembled WGS sequence"/>
</dbReference>
<dbReference type="InterPro" id="IPR050340">
    <property type="entry name" value="Cytosolic_Fe-S_CAF"/>
</dbReference>
<organism evidence="1 2">
    <name type="scientific">Globodera pallida</name>
    <name type="common">Potato cyst nematode worm</name>
    <name type="synonym">Heterodera pallida</name>
    <dbReference type="NCBI Taxonomy" id="36090"/>
    <lineage>
        <taxon>Eukaryota</taxon>
        <taxon>Metazoa</taxon>
        <taxon>Ecdysozoa</taxon>
        <taxon>Nematoda</taxon>
        <taxon>Chromadorea</taxon>
        <taxon>Rhabditida</taxon>
        <taxon>Tylenchina</taxon>
        <taxon>Tylenchomorpha</taxon>
        <taxon>Tylenchoidea</taxon>
        <taxon>Heteroderidae</taxon>
        <taxon>Heteroderinae</taxon>
        <taxon>Globodera</taxon>
    </lineage>
</organism>
<dbReference type="AlphaFoldDB" id="A0A183C373"/>
<reference evidence="2" key="2">
    <citation type="submission" date="2016-06" db="UniProtKB">
        <authorList>
            <consortium name="WormBaseParasite"/>
        </authorList>
    </citation>
    <scope>IDENTIFICATION</scope>
</reference>
<keyword evidence="1" id="KW-1185">Reference proteome</keyword>
<reference evidence="1" key="1">
    <citation type="submission" date="2014-05" db="EMBL/GenBank/DDBJ databases">
        <title>The genome and life-stage specific transcriptomes of Globodera pallida elucidate key aspects of plant parasitism by a cyst nematode.</title>
        <authorList>
            <person name="Cotton J.A."/>
            <person name="Lilley C.J."/>
            <person name="Jones L.M."/>
            <person name="Kikuchi T."/>
            <person name="Reid A.J."/>
            <person name="Thorpe P."/>
            <person name="Tsai I.J."/>
            <person name="Beasley H."/>
            <person name="Blok V."/>
            <person name="Cock P.J.A."/>
            <person name="Van den Akker S.E."/>
            <person name="Holroyd N."/>
            <person name="Hunt M."/>
            <person name="Mantelin S."/>
            <person name="Naghra H."/>
            <person name="Pain A."/>
            <person name="Palomares-Rius J.E."/>
            <person name="Zarowiecki M."/>
            <person name="Berriman M."/>
            <person name="Jones J.T."/>
            <person name="Urwin P.E."/>
        </authorList>
    </citation>
    <scope>NUCLEOTIDE SEQUENCE [LARGE SCALE GENOMIC DNA]</scope>
    <source>
        <strain evidence="1">Lindley</strain>
    </source>
</reference>
<sequence length="86" mass="9002">MSKPGRIVRLKNVSDFIEPSQRCVLPLRQNGGDEQRAAVVGGGKRLVGIHAKSASSAAATGKRVKLSLDDCLACSGCVTTAAVEFF</sequence>
<evidence type="ECO:0000313" key="2">
    <source>
        <dbReference type="WBParaSite" id="GPLIN_000731700"/>
    </source>
</evidence>
<evidence type="ECO:0000313" key="1">
    <source>
        <dbReference type="Proteomes" id="UP000050741"/>
    </source>
</evidence>
<name>A0A183C373_GLOPA</name>
<proteinExistence type="predicted"/>